<proteinExistence type="predicted"/>
<name>A0A6J7AI33_9ZZZZ</name>
<dbReference type="EMBL" id="CAEZXG010000092">
    <property type="protein sequence ID" value="CAB4687996.1"/>
    <property type="molecule type" value="Genomic_DNA"/>
</dbReference>
<protein>
    <submittedName>
        <fullName evidence="2">Unannotated protein</fullName>
    </submittedName>
</protein>
<accession>A0A6J7AI33</accession>
<sequence>MTNLLSKKALKRAFALLIIGSLALVVSNAASTQANAAMAFKYSIALIGDMPYDAKGVTQVPAVINDINSNSLINLVLFDGDTMSGKGDKCTDAAYPALKTGFFDKFTKPLFYSVGDNEWVDCDRAVKGAFDPMTRLALVRSNFFQNADGSYISLGSKNARIAVSHDAVYPEMQMFSFKGITYILPHVPGSANNSAVTAPAFKTYNDTAVDGNDAEYKARDAANVAWINKGFAKAVTDGSVGVIVVVQANMDWEGYARDAAVPNNENTAAFANVKQALLTNTLRFKKPVLLQNGDEHWYQVDMPMNETAGKLVEKDKGSLVENFTRVQTFGSGFNHWVELIIDPRADNLWTFKVHIIKDNLDVHTVPAP</sequence>
<reference evidence="2" key="1">
    <citation type="submission" date="2020-05" db="EMBL/GenBank/DDBJ databases">
        <authorList>
            <person name="Chiriac C."/>
            <person name="Salcher M."/>
            <person name="Ghai R."/>
            <person name="Kavagutti S V."/>
        </authorList>
    </citation>
    <scope>NUCLEOTIDE SEQUENCE</scope>
</reference>
<gene>
    <name evidence="1" type="ORF">UFOPK2359_01075</name>
    <name evidence="2" type="ORF">UFOPK3167_01159</name>
</gene>
<organism evidence="2">
    <name type="scientific">freshwater metagenome</name>
    <dbReference type="NCBI Taxonomy" id="449393"/>
    <lineage>
        <taxon>unclassified sequences</taxon>
        <taxon>metagenomes</taxon>
        <taxon>ecological metagenomes</taxon>
    </lineage>
</organism>
<dbReference type="EMBL" id="CAFABF010000079">
    <property type="protein sequence ID" value="CAB4832435.1"/>
    <property type="molecule type" value="Genomic_DNA"/>
</dbReference>
<evidence type="ECO:0000313" key="1">
    <source>
        <dbReference type="EMBL" id="CAB4687996.1"/>
    </source>
</evidence>
<dbReference type="AlphaFoldDB" id="A0A6J7AI33"/>
<evidence type="ECO:0000313" key="2">
    <source>
        <dbReference type="EMBL" id="CAB4832435.1"/>
    </source>
</evidence>